<dbReference type="STRING" id="584787.GCA_001247655_03131"/>
<evidence type="ECO:0000259" key="1">
    <source>
        <dbReference type="Pfam" id="PF13372"/>
    </source>
</evidence>
<feature type="domain" description="Alginate export" evidence="1">
    <location>
        <begin position="51"/>
        <end position="427"/>
    </location>
</feature>
<dbReference type="AlphaFoldDB" id="A0A3N1PNU1"/>
<dbReference type="Pfam" id="PF13372">
    <property type="entry name" value="Alginate_exp"/>
    <property type="match status" value="1"/>
</dbReference>
<dbReference type="Proteomes" id="UP000268033">
    <property type="component" value="Unassembled WGS sequence"/>
</dbReference>
<gene>
    <name evidence="2" type="ORF">EDC28_102201</name>
</gene>
<protein>
    <submittedName>
        <fullName evidence="2">Alginate export protein</fullName>
    </submittedName>
</protein>
<evidence type="ECO:0000313" key="2">
    <source>
        <dbReference type="EMBL" id="ROQ29829.1"/>
    </source>
</evidence>
<comment type="caution">
    <text evidence="2">The sequence shown here is derived from an EMBL/GenBank/DDBJ whole genome shotgun (WGS) entry which is preliminary data.</text>
</comment>
<evidence type="ECO:0000313" key="3">
    <source>
        <dbReference type="Proteomes" id="UP000268033"/>
    </source>
</evidence>
<accession>A0A3N1PNU1</accession>
<dbReference type="RefSeq" id="WP_123420724.1">
    <property type="nucleotide sequence ID" value="NZ_RJUL01000002.1"/>
</dbReference>
<sequence>MLLVSLLLAAQILSPPALTKLRQDEDWSVWCADKPQGYPHKCLRPTADSLLSLGGEVRYRYEFTDDPVWGGDPQDDHGVFMQRYVGFADWHLGSRWRLFGQVTSAIADGRAAGPSIPDQNRLSVQQSFVQYAAKDYRLTLGRQELNLGSGRLLDVREGPNVRRRFDAGVVNWQLGDWQWQGLVARPWRFKTGNFDDRVDHSQGLWGFYGTTRGPLSGNLDLYYLGYRNEHARYAQGQGVELRHTLGTRVFGDAGPWSWNWEFIYQFGRFDGGDIRAWSLASDTRYRFSAPLAPELGLSANVASGDKNPNDNKLGSFNALFPRGNYFSEMALLGPRNFYNLHPYLGLNLTPTLVLTTELDFFWRLEKGDGIYGPAGQLLRPAYSSGSRYVGTEFAANFTWTPLRGHLLTAIYGHSFPGPALGDAEDEDFLELTWQYRF</sequence>
<keyword evidence="3" id="KW-1185">Reference proteome</keyword>
<reference evidence="2 3" key="1">
    <citation type="submission" date="2018-11" db="EMBL/GenBank/DDBJ databases">
        <title>Genomic Encyclopedia of Type Strains, Phase IV (KMG-IV): sequencing the most valuable type-strain genomes for metagenomic binning, comparative biology and taxonomic classification.</title>
        <authorList>
            <person name="Goeker M."/>
        </authorList>
    </citation>
    <scope>NUCLEOTIDE SEQUENCE [LARGE SCALE GENOMIC DNA]</scope>
    <source>
        <strain evidence="2 3">DSM 21945</strain>
    </source>
</reference>
<dbReference type="InterPro" id="IPR025388">
    <property type="entry name" value="Alginate_export_dom"/>
</dbReference>
<dbReference type="EMBL" id="RJUL01000002">
    <property type="protein sequence ID" value="ROQ29829.1"/>
    <property type="molecule type" value="Genomic_DNA"/>
</dbReference>
<organism evidence="2 3">
    <name type="scientific">Gallaecimonas pentaromativorans</name>
    <dbReference type="NCBI Taxonomy" id="584787"/>
    <lineage>
        <taxon>Bacteria</taxon>
        <taxon>Pseudomonadati</taxon>
        <taxon>Pseudomonadota</taxon>
        <taxon>Gammaproteobacteria</taxon>
        <taxon>Enterobacterales</taxon>
        <taxon>Gallaecimonadaceae</taxon>
        <taxon>Gallaecimonas</taxon>
    </lineage>
</organism>
<name>A0A3N1PNU1_9GAMM</name>
<proteinExistence type="predicted"/>